<dbReference type="STRING" id="937334.SAMN05444406_106110"/>
<dbReference type="AlphaFoldDB" id="A0A1I5UAI1"/>
<evidence type="ECO:0000313" key="1">
    <source>
        <dbReference type="EMBL" id="SFP92293.1"/>
    </source>
</evidence>
<sequence length="63" mass="7317">MENESMPSHAVRAVLDIKNFPDLYKIVDFLNKNLKDRGLIFGLSQKDEETMRISIYEVGNMNK</sequence>
<accession>A0A1I5UAI1</accession>
<dbReference type="Proteomes" id="UP000198577">
    <property type="component" value="Unassembled WGS sequence"/>
</dbReference>
<dbReference type="EMBL" id="FOXR01000006">
    <property type="protein sequence ID" value="SFP92293.1"/>
    <property type="molecule type" value="Genomic_DNA"/>
</dbReference>
<keyword evidence="2" id="KW-1185">Reference proteome</keyword>
<name>A0A1I5UAI1_9FIRM</name>
<evidence type="ECO:0008006" key="3">
    <source>
        <dbReference type="Google" id="ProtNLM"/>
    </source>
</evidence>
<proteinExistence type="predicted"/>
<protein>
    <recommendedName>
        <fullName evidence="3">DUF4264 domain-containing protein</fullName>
    </recommendedName>
</protein>
<organism evidence="1 2">
    <name type="scientific">Caldicoprobacter faecalis</name>
    <dbReference type="NCBI Taxonomy" id="937334"/>
    <lineage>
        <taxon>Bacteria</taxon>
        <taxon>Bacillati</taxon>
        <taxon>Bacillota</taxon>
        <taxon>Clostridia</taxon>
        <taxon>Caldicoprobacterales</taxon>
        <taxon>Caldicoprobacteraceae</taxon>
        <taxon>Caldicoprobacter</taxon>
    </lineage>
</organism>
<evidence type="ECO:0000313" key="2">
    <source>
        <dbReference type="Proteomes" id="UP000198577"/>
    </source>
</evidence>
<dbReference type="Pfam" id="PF14084">
    <property type="entry name" value="DUF4264"/>
    <property type="match status" value="1"/>
</dbReference>
<gene>
    <name evidence="1" type="ORF">SAMN05444406_106110</name>
</gene>
<dbReference type="InterPro" id="IPR012190">
    <property type="entry name" value="UCP036698"/>
</dbReference>
<reference evidence="1 2" key="1">
    <citation type="submission" date="2016-10" db="EMBL/GenBank/DDBJ databases">
        <authorList>
            <person name="de Groot N.N."/>
        </authorList>
    </citation>
    <scope>NUCLEOTIDE SEQUENCE [LARGE SCALE GENOMIC DNA]</scope>
    <source>
        <strain evidence="1 2">DSM 20678</strain>
    </source>
</reference>